<dbReference type="PROSITE" id="PS50002">
    <property type="entry name" value="SH3"/>
    <property type="match status" value="1"/>
</dbReference>
<dbReference type="STRING" id="1890364.A0A2P6NDS2"/>
<comment type="caution">
    <text evidence="18">The sequence shown here is derived from an EMBL/GenBank/DDBJ whole genome shotgun (WGS) entry which is preliminary data.</text>
</comment>
<dbReference type="InterPro" id="IPR027417">
    <property type="entry name" value="P-loop_NTPase"/>
</dbReference>
<dbReference type="EMBL" id="MDYQ01000110">
    <property type="protein sequence ID" value="PRP82116.1"/>
    <property type="molecule type" value="Genomic_DNA"/>
</dbReference>
<evidence type="ECO:0000256" key="15">
    <source>
        <dbReference type="SAM" id="Coils"/>
    </source>
</evidence>
<dbReference type="PROSITE" id="PS51420">
    <property type="entry name" value="RHO"/>
    <property type="match status" value="1"/>
</dbReference>
<evidence type="ECO:0000256" key="5">
    <source>
        <dbReference type="ARBA" id="ARBA00022801"/>
    </source>
</evidence>
<evidence type="ECO:0000313" key="19">
    <source>
        <dbReference type="Proteomes" id="UP000241769"/>
    </source>
</evidence>
<dbReference type="GO" id="GO:0005525">
    <property type="term" value="F:GTP binding"/>
    <property type="evidence" value="ECO:0007669"/>
    <property type="project" value="UniProtKB-KW"/>
</dbReference>
<dbReference type="SMART" id="SM00173">
    <property type="entry name" value="RAS"/>
    <property type="match status" value="1"/>
</dbReference>
<accession>A0A2P6NDS2</accession>
<keyword evidence="8" id="KW-0472">Membrane</keyword>
<dbReference type="SMART" id="SM00175">
    <property type="entry name" value="RAB"/>
    <property type="match status" value="1"/>
</dbReference>
<keyword evidence="1 14" id="KW-0728">SH3 domain</keyword>
<keyword evidence="4" id="KW-0547">Nucleotide-binding</keyword>
<feature type="region of interest" description="Disordered" evidence="16">
    <location>
        <begin position="213"/>
        <end position="232"/>
    </location>
</feature>
<dbReference type="SMART" id="SM00326">
    <property type="entry name" value="SH3"/>
    <property type="match status" value="2"/>
</dbReference>
<dbReference type="GO" id="GO:0016020">
    <property type="term" value="C:membrane"/>
    <property type="evidence" value="ECO:0007669"/>
    <property type="project" value="InterPro"/>
</dbReference>
<dbReference type="Gene3D" id="2.30.30.40">
    <property type="entry name" value="SH3 Domains"/>
    <property type="match status" value="2"/>
</dbReference>
<evidence type="ECO:0000256" key="1">
    <source>
        <dbReference type="ARBA" id="ARBA00022443"/>
    </source>
</evidence>
<evidence type="ECO:0000256" key="14">
    <source>
        <dbReference type="PROSITE-ProRule" id="PRU00192"/>
    </source>
</evidence>
<dbReference type="PRINTS" id="PR00452">
    <property type="entry name" value="SH3DOMAIN"/>
</dbReference>
<dbReference type="Gene3D" id="3.40.50.300">
    <property type="entry name" value="P-loop containing nucleotide triphosphate hydrolases"/>
    <property type="match status" value="1"/>
</dbReference>
<dbReference type="Pfam" id="PF00018">
    <property type="entry name" value="SH3_1"/>
    <property type="match status" value="2"/>
</dbReference>
<keyword evidence="5" id="KW-0378">Hydrolase</keyword>
<dbReference type="GO" id="GO:0012505">
    <property type="term" value="C:endomembrane system"/>
    <property type="evidence" value="ECO:0007669"/>
    <property type="project" value="UniProtKB-SubCell"/>
</dbReference>
<dbReference type="GO" id="GO:0046872">
    <property type="term" value="F:metal ion binding"/>
    <property type="evidence" value="ECO:0007669"/>
    <property type="project" value="UniProtKB-KW"/>
</dbReference>
<dbReference type="SMART" id="SM00174">
    <property type="entry name" value="RHO"/>
    <property type="match status" value="1"/>
</dbReference>
<gene>
    <name evidence="18" type="ORF">PROFUN_10324</name>
</gene>
<evidence type="ECO:0000256" key="3">
    <source>
        <dbReference type="ARBA" id="ARBA00022723"/>
    </source>
</evidence>
<dbReference type="FunFam" id="3.40.50.300:FF:000273">
    <property type="entry name" value="GTP-binding protein Rheb homolog"/>
    <property type="match status" value="1"/>
</dbReference>
<dbReference type="PROSITE" id="PS51419">
    <property type="entry name" value="RAB"/>
    <property type="match status" value="1"/>
</dbReference>
<name>A0A2P6NDS2_9EUKA</name>
<dbReference type="InterPro" id="IPR001806">
    <property type="entry name" value="Small_GTPase"/>
</dbReference>
<dbReference type="GO" id="GO:0007165">
    <property type="term" value="P:signal transduction"/>
    <property type="evidence" value="ECO:0007669"/>
    <property type="project" value="InterPro"/>
</dbReference>
<feature type="compositionally biased region" description="Basic and acidic residues" evidence="16">
    <location>
        <begin position="333"/>
        <end position="342"/>
    </location>
</feature>
<dbReference type="InterPro" id="IPR005225">
    <property type="entry name" value="Small_GTP-bd"/>
</dbReference>
<evidence type="ECO:0000256" key="2">
    <source>
        <dbReference type="ARBA" id="ARBA00022481"/>
    </source>
</evidence>
<dbReference type="InterPro" id="IPR036028">
    <property type="entry name" value="SH3-like_dom_sf"/>
</dbReference>
<comment type="catalytic activity">
    <reaction evidence="13">
        <text>GTP + H2O = GDP + phosphate + H(+)</text>
        <dbReference type="Rhea" id="RHEA:19669"/>
        <dbReference type="ChEBI" id="CHEBI:15377"/>
        <dbReference type="ChEBI" id="CHEBI:15378"/>
        <dbReference type="ChEBI" id="CHEBI:37565"/>
        <dbReference type="ChEBI" id="CHEBI:43474"/>
        <dbReference type="ChEBI" id="CHEBI:58189"/>
    </reaction>
    <physiologicalReaction direction="left-to-right" evidence="13">
        <dbReference type="Rhea" id="RHEA:19670"/>
    </physiologicalReaction>
</comment>
<evidence type="ECO:0000259" key="17">
    <source>
        <dbReference type="PROSITE" id="PS50002"/>
    </source>
</evidence>
<evidence type="ECO:0000256" key="16">
    <source>
        <dbReference type="SAM" id="MobiDB-lite"/>
    </source>
</evidence>
<evidence type="ECO:0000256" key="6">
    <source>
        <dbReference type="ARBA" id="ARBA00022842"/>
    </source>
</evidence>
<feature type="domain" description="SH3" evidence="17">
    <location>
        <begin position="477"/>
        <end position="538"/>
    </location>
</feature>
<feature type="region of interest" description="Disordered" evidence="16">
    <location>
        <begin position="333"/>
        <end position="358"/>
    </location>
</feature>
<keyword evidence="19" id="KW-1185">Reference proteome</keyword>
<keyword evidence="15" id="KW-0175">Coiled coil</keyword>
<keyword evidence="9" id="KW-0449">Lipoprotein</keyword>
<comment type="subcellular location">
    <subcellularLocation>
        <location evidence="12">Endomembrane system</location>
        <topology evidence="12">Lipid-anchor</topology>
        <orientation evidence="12">Cytoplasmic side</orientation>
    </subcellularLocation>
</comment>
<comment type="similarity">
    <text evidence="11">Belongs to the small GTPase superfamily. Rheb family.</text>
</comment>
<evidence type="ECO:0000256" key="7">
    <source>
        <dbReference type="ARBA" id="ARBA00023134"/>
    </source>
</evidence>
<dbReference type="SUPFAM" id="SSF50044">
    <property type="entry name" value="SH3-domain"/>
    <property type="match status" value="2"/>
</dbReference>
<protein>
    <submittedName>
        <fullName evidence="18">Ras GTPase</fullName>
    </submittedName>
</protein>
<keyword evidence="3" id="KW-0479">Metal-binding</keyword>
<evidence type="ECO:0000256" key="9">
    <source>
        <dbReference type="ARBA" id="ARBA00023288"/>
    </source>
</evidence>
<keyword evidence="7" id="KW-0342">GTP-binding</keyword>
<dbReference type="Pfam" id="PF00071">
    <property type="entry name" value="Ras"/>
    <property type="match status" value="1"/>
</dbReference>
<dbReference type="SUPFAM" id="SSF52540">
    <property type="entry name" value="P-loop containing nucleoside triphosphate hydrolases"/>
    <property type="match status" value="1"/>
</dbReference>
<organism evidence="18 19">
    <name type="scientific">Planoprotostelium fungivorum</name>
    <dbReference type="NCBI Taxonomy" id="1890364"/>
    <lineage>
        <taxon>Eukaryota</taxon>
        <taxon>Amoebozoa</taxon>
        <taxon>Evosea</taxon>
        <taxon>Variosea</taxon>
        <taxon>Cavosteliida</taxon>
        <taxon>Cavosteliaceae</taxon>
        <taxon>Planoprotostelium</taxon>
    </lineage>
</organism>
<dbReference type="PANTHER" id="PTHR24070">
    <property type="entry name" value="RAS, DI-RAS, AND RHEB FAMILY MEMBERS OF SMALL GTPASE SUPERFAMILY"/>
    <property type="match status" value="1"/>
</dbReference>
<keyword evidence="6" id="KW-0460">Magnesium</keyword>
<keyword evidence="10" id="KW-0636">Prenylation</keyword>
<evidence type="ECO:0000313" key="18">
    <source>
        <dbReference type="EMBL" id="PRP82116.1"/>
    </source>
</evidence>
<dbReference type="AlphaFoldDB" id="A0A2P6NDS2"/>
<proteinExistence type="inferred from homology"/>
<evidence type="ECO:0000256" key="12">
    <source>
        <dbReference type="ARBA" id="ARBA00046278"/>
    </source>
</evidence>
<feature type="compositionally biased region" description="Polar residues" evidence="16">
    <location>
        <begin position="438"/>
        <end position="451"/>
    </location>
</feature>
<dbReference type="InterPro" id="IPR001452">
    <property type="entry name" value="SH3_domain"/>
</dbReference>
<reference evidence="18 19" key="1">
    <citation type="journal article" date="2018" name="Genome Biol. Evol.">
        <title>Multiple Roots of Fruiting Body Formation in Amoebozoa.</title>
        <authorList>
            <person name="Hillmann F."/>
            <person name="Forbes G."/>
            <person name="Novohradska S."/>
            <person name="Ferling I."/>
            <person name="Riege K."/>
            <person name="Groth M."/>
            <person name="Westermann M."/>
            <person name="Marz M."/>
            <person name="Spaller T."/>
            <person name="Winckler T."/>
            <person name="Schaap P."/>
            <person name="Glockner G."/>
        </authorList>
    </citation>
    <scope>NUCLEOTIDE SEQUENCE [LARGE SCALE GENOMIC DNA]</scope>
    <source>
        <strain evidence="18 19">Jena</strain>
    </source>
</reference>
<dbReference type="Proteomes" id="UP000241769">
    <property type="component" value="Unassembled WGS sequence"/>
</dbReference>
<dbReference type="InParanoid" id="A0A2P6NDS2"/>
<evidence type="ECO:0000256" key="8">
    <source>
        <dbReference type="ARBA" id="ARBA00023136"/>
    </source>
</evidence>
<feature type="compositionally biased region" description="Low complexity" evidence="16">
    <location>
        <begin position="343"/>
        <end position="353"/>
    </location>
</feature>
<dbReference type="GO" id="GO:0003924">
    <property type="term" value="F:GTPase activity"/>
    <property type="evidence" value="ECO:0007669"/>
    <property type="project" value="InterPro"/>
</dbReference>
<feature type="region of interest" description="Disordered" evidence="16">
    <location>
        <begin position="438"/>
        <end position="477"/>
    </location>
</feature>
<dbReference type="CDD" id="cd00174">
    <property type="entry name" value="SH3"/>
    <property type="match status" value="2"/>
</dbReference>
<evidence type="ECO:0000256" key="13">
    <source>
        <dbReference type="ARBA" id="ARBA00049117"/>
    </source>
</evidence>
<sequence>MPTPQVSRKICVMGFRAVGKSTITIQFVENHFADQYNPTIENTFHKTIRYKNTDYITEIVDTAGQDEYSIFQKHYSVGVHGYILVYSVTSRKSLDMIKSINDKILNALGADKVPRVIVGNKTDLFSERKVTTEEGQKLAKDWGCGFVECSGKHNEYIGDIFNMMVMEIEKESSPPSEANKEDAISTEVAGDIDAPNALLRGLKKPLLIRELPQPSTPKVSRQGTAPVPQSPSVAKEKVLALMESGAARASSSFMASREEILKDKVTRLENEVRLLEKKLNDTLITHHGQSIFTSHRLTGVDQAELQNKVIVRLLNSRKRTKKKLKEMNQQIKAMREGEHGNSSDDSNTNSMSSFATMNSFGRGLGGSMRGFASSQQTMQSEIIRSLNDSLDKQKEQREIDALTERLYKTEKEARKTVDAISQINEQIYYLSVAHEQGGQSAQPSPVVNSGPPSLLIPPPMSRETHSGPPSGGTSPGDVRVMGLSLYEYGGHRSGDLSFEANEIIFILKKYSDGWWLGKSHNTGNLGRFPSNYIEELPANPKQVVATEDSKDEQSGDLTFKAGDIIFLLRESDEDNGWAFGELQGAARVKGCDETIATVHLDATASVGIDWLFKLKPSATPTSKRCTIYFVKPICADEQHLDLHLQTDISEYYSVAGNTRTSISGGSSA</sequence>
<dbReference type="OrthoDB" id="5971719at2759"/>
<evidence type="ECO:0000256" key="11">
    <source>
        <dbReference type="ARBA" id="ARBA00037969"/>
    </source>
</evidence>
<feature type="coiled-coil region" evidence="15">
    <location>
        <begin position="258"/>
        <end position="285"/>
    </location>
</feature>
<evidence type="ECO:0000256" key="10">
    <source>
        <dbReference type="ARBA" id="ARBA00023289"/>
    </source>
</evidence>
<dbReference type="CDD" id="cd04137">
    <property type="entry name" value="RheB"/>
    <property type="match status" value="1"/>
</dbReference>
<dbReference type="InterPro" id="IPR020849">
    <property type="entry name" value="Small_GTPase_Ras-type"/>
</dbReference>
<dbReference type="PROSITE" id="PS51421">
    <property type="entry name" value="RAS"/>
    <property type="match status" value="1"/>
</dbReference>
<dbReference type="NCBIfam" id="TIGR00231">
    <property type="entry name" value="small_GTP"/>
    <property type="match status" value="1"/>
</dbReference>
<dbReference type="PRINTS" id="PR00449">
    <property type="entry name" value="RASTRNSFRMNG"/>
</dbReference>
<evidence type="ECO:0000256" key="4">
    <source>
        <dbReference type="ARBA" id="ARBA00022741"/>
    </source>
</evidence>
<keyword evidence="2" id="KW-0488">Methylation</keyword>